<feature type="compositionally biased region" description="Polar residues" evidence="1">
    <location>
        <begin position="105"/>
        <end position="119"/>
    </location>
</feature>
<evidence type="ECO:0000313" key="3">
    <source>
        <dbReference type="Proteomes" id="UP000011115"/>
    </source>
</evidence>
<name>M1DS33_SOLTU</name>
<accession>M1DS33</accession>
<keyword evidence="3" id="KW-1185">Reference proteome</keyword>
<organism evidence="2 3">
    <name type="scientific">Solanum tuberosum</name>
    <name type="common">Potato</name>
    <dbReference type="NCBI Taxonomy" id="4113"/>
    <lineage>
        <taxon>Eukaryota</taxon>
        <taxon>Viridiplantae</taxon>
        <taxon>Streptophyta</taxon>
        <taxon>Embryophyta</taxon>
        <taxon>Tracheophyta</taxon>
        <taxon>Spermatophyta</taxon>
        <taxon>Magnoliopsida</taxon>
        <taxon>eudicotyledons</taxon>
        <taxon>Gunneridae</taxon>
        <taxon>Pentapetalae</taxon>
        <taxon>asterids</taxon>
        <taxon>lamiids</taxon>
        <taxon>Solanales</taxon>
        <taxon>Solanaceae</taxon>
        <taxon>Solanoideae</taxon>
        <taxon>Solaneae</taxon>
        <taxon>Solanum</taxon>
    </lineage>
</organism>
<dbReference type="Gramene" id="PGSC0003DMT400093502">
    <property type="protein sequence ID" value="PGSC0003DMT400093502"/>
    <property type="gene ID" value="PGSC0003DMG400043073"/>
</dbReference>
<reference evidence="3" key="1">
    <citation type="journal article" date="2011" name="Nature">
        <title>Genome sequence and analysis of the tuber crop potato.</title>
        <authorList>
            <consortium name="The Potato Genome Sequencing Consortium"/>
        </authorList>
    </citation>
    <scope>NUCLEOTIDE SEQUENCE [LARGE SCALE GENOMIC DNA]</scope>
    <source>
        <strain evidence="3">cv. DM1-3 516 R44</strain>
    </source>
</reference>
<dbReference type="InParanoid" id="M1DS33"/>
<evidence type="ECO:0000256" key="1">
    <source>
        <dbReference type="SAM" id="MobiDB-lite"/>
    </source>
</evidence>
<evidence type="ECO:0000313" key="2">
    <source>
        <dbReference type="EnsemblPlants" id="PGSC0003DMT400093502"/>
    </source>
</evidence>
<dbReference type="Proteomes" id="UP000011115">
    <property type="component" value="Unassembled WGS sequence"/>
</dbReference>
<reference evidence="2" key="2">
    <citation type="submission" date="2015-06" db="UniProtKB">
        <authorList>
            <consortium name="EnsemblPlants"/>
        </authorList>
    </citation>
    <scope>IDENTIFICATION</scope>
    <source>
        <strain evidence="2">DM1-3 516 R44</strain>
    </source>
</reference>
<protein>
    <submittedName>
        <fullName evidence="2">Uncharacterized protein</fullName>
    </submittedName>
</protein>
<dbReference type="HOGENOM" id="CLU_029307_7_3_1"/>
<feature type="region of interest" description="Disordered" evidence="1">
    <location>
        <begin position="81"/>
        <end position="119"/>
    </location>
</feature>
<dbReference type="AlphaFoldDB" id="M1DS33"/>
<sequence length="119" mass="13237">MARPNVAGRNMPPRHKRARDFKRDEKIVELAKERRESKKASSSKRVPIDPTIPLWKRGVYTGINSFLESHEGDKTVAANIAAENKANEHNENQNDNPGTIVEYQANKSGNNTPTDGASV</sequence>
<dbReference type="EnsemblPlants" id="PGSC0003DMT400093502">
    <property type="protein sequence ID" value="PGSC0003DMT400093502"/>
    <property type="gene ID" value="PGSC0003DMG400043073"/>
</dbReference>
<feature type="region of interest" description="Disordered" evidence="1">
    <location>
        <begin position="1"/>
        <end position="25"/>
    </location>
</feature>
<dbReference type="PaxDb" id="4113-PGSC0003DMT400093502"/>
<proteinExistence type="predicted"/>